<sequence length="258" mass="27822">MPAHDDLALLIEAAQAAGEIARRYFRQGPRIWDKPGAGPVTEADIAVNDMLAERLRGARPGYGWLSEETPDTPERLDAARAFVIDPLDGTRAFIEGDHNWAHSLAVVDNGEAVAAVVYLPMADKLYAAAKGHGATLNGARITVATGDTLDGATVLVTRSNLEPWFWRGAEVPRVNRQFRSSLAYRMSLVAEGRFDAMLTLRPTWEWDVAAGALIVTEAGGRVTDRQGAQPRFNAPMPQVDGVIAAGPGLQEEIASRLA</sequence>
<keyword evidence="5" id="KW-1185">Reference proteome</keyword>
<evidence type="ECO:0000256" key="1">
    <source>
        <dbReference type="ARBA" id="ARBA00009759"/>
    </source>
</evidence>
<dbReference type="InterPro" id="IPR020550">
    <property type="entry name" value="Inositol_monophosphatase_CS"/>
</dbReference>
<name>A0ABQ1QA38_9RHOB</name>
<evidence type="ECO:0000313" key="5">
    <source>
        <dbReference type="Proteomes" id="UP000617355"/>
    </source>
</evidence>
<proteinExistence type="inferred from homology"/>
<comment type="caution">
    <text evidence="4">The sequence shown here is derived from an EMBL/GenBank/DDBJ whole genome shotgun (WGS) entry which is preliminary data.</text>
</comment>
<dbReference type="InterPro" id="IPR000760">
    <property type="entry name" value="Inositol_monophosphatase-like"/>
</dbReference>
<dbReference type="PRINTS" id="PR00377">
    <property type="entry name" value="IMPHPHTASES"/>
</dbReference>
<comment type="similarity">
    <text evidence="1">Belongs to the inositol monophosphatase superfamily.</text>
</comment>
<gene>
    <name evidence="4" type="ORF">GCM10011358_00690</name>
</gene>
<keyword evidence="3" id="KW-0460">Magnesium</keyword>
<evidence type="ECO:0000313" key="4">
    <source>
        <dbReference type="EMBL" id="GGD19947.1"/>
    </source>
</evidence>
<evidence type="ECO:0000256" key="3">
    <source>
        <dbReference type="ARBA" id="ARBA00022842"/>
    </source>
</evidence>
<dbReference type="Pfam" id="PF00459">
    <property type="entry name" value="Inositol_P"/>
    <property type="match status" value="1"/>
</dbReference>
<dbReference type="Proteomes" id="UP000617355">
    <property type="component" value="Unassembled WGS sequence"/>
</dbReference>
<protein>
    <submittedName>
        <fullName evidence="4">3'(2'),5'-bisphosphate nucleotidase CysQ</fullName>
    </submittedName>
</protein>
<reference evidence="5" key="1">
    <citation type="journal article" date="2019" name="Int. J. Syst. Evol. Microbiol.">
        <title>The Global Catalogue of Microorganisms (GCM) 10K type strain sequencing project: providing services to taxonomists for standard genome sequencing and annotation.</title>
        <authorList>
            <consortium name="The Broad Institute Genomics Platform"/>
            <consortium name="The Broad Institute Genome Sequencing Center for Infectious Disease"/>
            <person name="Wu L."/>
            <person name="Ma J."/>
        </authorList>
    </citation>
    <scope>NUCLEOTIDE SEQUENCE [LARGE SCALE GENOMIC DNA]</scope>
    <source>
        <strain evidence="5">CGMCC 1.12922</strain>
    </source>
</reference>
<dbReference type="SUPFAM" id="SSF56655">
    <property type="entry name" value="Carbohydrate phosphatase"/>
    <property type="match status" value="1"/>
</dbReference>
<dbReference type="PANTHER" id="PTHR20854:SF4">
    <property type="entry name" value="INOSITOL-1-MONOPHOSPHATASE-RELATED"/>
    <property type="match status" value="1"/>
</dbReference>
<dbReference type="CDD" id="cd01638">
    <property type="entry name" value="CysQ"/>
    <property type="match status" value="1"/>
</dbReference>
<dbReference type="Gene3D" id="3.40.190.80">
    <property type="match status" value="1"/>
</dbReference>
<accession>A0ABQ1QA38</accession>
<dbReference type="Gene3D" id="3.30.540.10">
    <property type="entry name" value="Fructose-1,6-Bisphosphatase, subunit A, domain 1"/>
    <property type="match status" value="1"/>
</dbReference>
<dbReference type="PROSITE" id="PS00630">
    <property type="entry name" value="IMP_2"/>
    <property type="match status" value="1"/>
</dbReference>
<evidence type="ECO:0000256" key="2">
    <source>
        <dbReference type="ARBA" id="ARBA00022723"/>
    </source>
</evidence>
<dbReference type="EMBL" id="BMGI01000001">
    <property type="protein sequence ID" value="GGD19947.1"/>
    <property type="molecule type" value="Genomic_DNA"/>
</dbReference>
<keyword evidence="2" id="KW-0479">Metal-binding</keyword>
<dbReference type="PANTHER" id="PTHR20854">
    <property type="entry name" value="INOSITOL MONOPHOSPHATASE"/>
    <property type="match status" value="1"/>
</dbReference>
<organism evidence="4 5">
    <name type="scientific">Sinisalibacter lacisalsi</name>
    <dbReference type="NCBI Taxonomy" id="1526570"/>
    <lineage>
        <taxon>Bacteria</taxon>
        <taxon>Pseudomonadati</taxon>
        <taxon>Pseudomonadota</taxon>
        <taxon>Alphaproteobacteria</taxon>
        <taxon>Rhodobacterales</taxon>
        <taxon>Roseobacteraceae</taxon>
        <taxon>Sinisalibacter</taxon>
    </lineage>
</organism>
<dbReference type="RefSeq" id="WP_188525624.1">
    <property type="nucleotide sequence ID" value="NZ_BMGI01000001.1"/>
</dbReference>